<protein>
    <submittedName>
        <fullName evidence="2">Uncharacterized protein</fullName>
    </submittedName>
</protein>
<organism evidence="2 3">
    <name type="scientific">Parathielavia hyrcaniae</name>
    <dbReference type="NCBI Taxonomy" id="113614"/>
    <lineage>
        <taxon>Eukaryota</taxon>
        <taxon>Fungi</taxon>
        <taxon>Dikarya</taxon>
        <taxon>Ascomycota</taxon>
        <taxon>Pezizomycotina</taxon>
        <taxon>Sordariomycetes</taxon>
        <taxon>Sordariomycetidae</taxon>
        <taxon>Sordariales</taxon>
        <taxon>Chaetomiaceae</taxon>
        <taxon>Parathielavia</taxon>
    </lineage>
</organism>
<dbReference type="EMBL" id="MU863656">
    <property type="protein sequence ID" value="KAK4098658.1"/>
    <property type="molecule type" value="Genomic_DNA"/>
</dbReference>
<evidence type="ECO:0000313" key="3">
    <source>
        <dbReference type="Proteomes" id="UP001305647"/>
    </source>
</evidence>
<gene>
    <name evidence="2" type="ORF">N658DRAFT_212748</name>
</gene>
<feature type="chain" id="PRO_5042942493" evidence="1">
    <location>
        <begin position="31"/>
        <end position="132"/>
    </location>
</feature>
<keyword evidence="1" id="KW-0732">Signal</keyword>
<proteinExistence type="predicted"/>
<sequence length="132" mass="14965">MGWVEGPSVRIKLVHIWLYLCLDFMSRCWEVGIDGGRSRGRVEDMLCICLSVIFRGWVERRFVSTVVVVGWICDIWRGGGWRRVIDPRSWTGLALSTRWPQAARAGVVWVSGTRTTSLESSLAKRGMSHNVA</sequence>
<name>A0AAN6PVQ6_9PEZI</name>
<keyword evidence="3" id="KW-1185">Reference proteome</keyword>
<comment type="caution">
    <text evidence="2">The sequence shown here is derived from an EMBL/GenBank/DDBJ whole genome shotgun (WGS) entry which is preliminary data.</text>
</comment>
<dbReference type="Proteomes" id="UP001305647">
    <property type="component" value="Unassembled WGS sequence"/>
</dbReference>
<accession>A0AAN6PVQ6</accession>
<dbReference type="AlphaFoldDB" id="A0AAN6PVQ6"/>
<evidence type="ECO:0000256" key="1">
    <source>
        <dbReference type="SAM" id="SignalP"/>
    </source>
</evidence>
<feature type="signal peptide" evidence="1">
    <location>
        <begin position="1"/>
        <end position="30"/>
    </location>
</feature>
<reference evidence="2" key="1">
    <citation type="journal article" date="2023" name="Mol. Phylogenet. Evol.">
        <title>Genome-scale phylogeny and comparative genomics of the fungal order Sordariales.</title>
        <authorList>
            <person name="Hensen N."/>
            <person name="Bonometti L."/>
            <person name="Westerberg I."/>
            <person name="Brannstrom I.O."/>
            <person name="Guillou S."/>
            <person name="Cros-Aarteil S."/>
            <person name="Calhoun S."/>
            <person name="Haridas S."/>
            <person name="Kuo A."/>
            <person name="Mondo S."/>
            <person name="Pangilinan J."/>
            <person name="Riley R."/>
            <person name="LaButti K."/>
            <person name="Andreopoulos B."/>
            <person name="Lipzen A."/>
            <person name="Chen C."/>
            <person name="Yan M."/>
            <person name="Daum C."/>
            <person name="Ng V."/>
            <person name="Clum A."/>
            <person name="Steindorff A."/>
            <person name="Ohm R.A."/>
            <person name="Martin F."/>
            <person name="Silar P."/>
            <person name="Natvig D.O."/>
            <person name="Lalanne C."/>
            <person name="Gautier V."/>
            <person name="Ament-Velasquez S.L."/>
            <person name="Kruys A."/>
            <person name="Hutchinson M.I."/>
            <person name="Powell A.J."/>
            <person name="Barry K."/>
            <person name="Miller A.N."/>
            <person name="Grigoriev I.V."/>
            <person name="Debuchy R."/>
            <person name="Gladieux P."/>
            <person name="Hiltunen Thoren M."/>
            <person name="Johannesson H."/>
        </authorList>
    </citation>
    <scope>NUCLEOTIDE SEQUENCE</scope>
    <source>
        <strain evidence="2">CBS 757.83</strain>
    </source>
</reference>
<reference evidence="2" key="2">
    <citation type="submission" date="2023-05" db="EMBL/GenBank/DDBJ databases">
        <authorList>
            <consortium name="Lawrence Berkeley National Laboratory"/>
            <person name="Steindorff A."/>
            <person name="Hensen N."/>
            <person name="Bonometti L."/>
            <person name="Westerberg I."/>
            <person name="Brannstrom I.O."/>
            <person name="Guillou S."/>
            <person name="Cros-Aarteil S."/>
            <person name="Calhoun S."/>
            <person name="Haridas S."/>
            <person name="Kuo A."/>
            <person name="Mondo S."/>
            <person name="Pangilinan J."/>
            <person name="Riley R."/>
            <person name="Labutti K."/>
            <person name="Andreopoulos B."/>
            <person name="Lipzen A."/>
            <person name="Chen C."/>
            <person name="Yanf M."/>
            <person name="Daum C."/>
            <person name="Ng V."/>
            <person name="Clum A."/>
            <person name="Ohm R."/>
            <person name="Martin F."/>
            <person name="Silar P."/>
            <person name="Natvig D."/>
            <person name="Lalanne C."/>
            <person name="Gautier V."/>
            <person name="Ament-Velasquez S.L."/>
            <person name="Kruys A."/>
            <person name="Hutchinson M.I."/>
            <person name="Powell A.J."/>
            <person name="Barry K."/>
            <person name="Miller A.N."/>
            <person name="Grigoriev I.V."/>
            <person name="Debuchy R."/>
            <person name="Gladieux P."/>
            <person name="Thoren M.H."/>
            <person name="Johannesson H."/>
        </authorList>
    </citation>
    <scope>NUCLEOTIDE SEQUENCE</scope>
    <source>
        <strain evidence="2">CBS 757.83</strain>
    </source>
</reference>
<evidence type="ECO:0000313" key="2">
    <source>
        <dbReference type="EMBL" id="KAK4098658.1"/>
    </source>
</evidence>